<comment type="caution">
    <text evidence="1">The sequence shown here is derived from an EMBL/GenBank/DDBJ whole genome shotgun (WGS) entry which is preliminary data.</text>
</comment>
<evidence type="ECO:0000313" key="2">
    <source>
        <dbReference type="Proteomes" id="UP000631694"/>
    </source>
</evidence>
<reference evidence="1" key="1">
    <citation type="submission" date="2020-12" db="EMBL/GenBank/DDBJ databases">
        <title>Methylobrevis albus sp. nov., isolated from fresh water lack sediment.</title>
        <authorList>
            <person name="Zou Q."/>
        </authorList>
    </citation>
    <scope>NUCLEOTIDE SEQUENCE</scope>
    <source>
        <strain evidence="1">L22</strain>
    </source>
</reference>
<gene>
    <name evidence="1" type="ORF">I5731_02920</name>
</gene>
<organism evidence="1 2">
    <name type="scientific">Methylobrevis albus</name>
    <dbReference type="NCBI Taxonomy" id="2793297"/>
    <lineage>
        <taxon>Bacteria</taxon>
        <taxon>Pseudomonadati</taxon>
        <taxon>Pseudomonadota</taxon>
        <taxon>Alphaproteobacteria</taxon>
        <taxon>Hyphomicrobiales</taxon>
        <taxon>Pleomorphomonadaceae</taxon>
        <taxon>Methylobrevis</taxon>
    </lineage>
</organism>
<accession>A0A931HZY6</accession>
<sequence length="70" mass="8040">MDYLEVVLLVCLATQPDVCEERYIPVENSGTLAACMWQSQPYIAEWSAAHPKYTIKKWHCGFPQNRQAPI</sequence>
<dbReference type="EMBL" id="JADZLT010000040">
    <property type="protein sequence ID" value="MBH0236763.1"/>
    <property type="molecule type" value="Genomic_DNA"/>
</dbReference>
<dbReference type="AlphaFoldDB" id="A0A931HZY6"/>
<proteinExistence type="predicted"/>
<name>A0A931HZY6_9HYPH</name>
<dbReference type="Proteomes" id="UP000631694">
    <property type="component" value="Unassembled WGS sequence"/>
</dbReference>
<evidence type="ECO:0000313" key="1">
    <source>
        <dbReference type="EMBL" id="MBH0236763.1"/>
    </source>
</evidence>
<keyword evidence="2" id="KW-1185">Reference proteome</keyword>
<dbReference type="RefSeq" id="WP_197309862.1">
    <property type="nucleotide sequence ID" value="NZ_JADZLT010000040.1"/>
</dbReference>
<protein>
    <submittedName>
        <fullName evidence="1">Uncharacterized protein</fullName>
    </submittedName>
</protein>